<accession>A0A6C0DHQ9</accession>
<protein>
    <submittedName>
        <fullName evidence="1">Uncharacterized protein</fullName>
    </submittedName>
</protein>
<name>A0A6C0DHQ9_9ZZZZ</name>
<organism evidence="1">
    <name type="scientific">viral metagenome</name>
    <dbReference type="NCBI Taxonomy" id="1070528"/>
    <lineage>
        <taxon>unclassified sequences</taxon>
        <taxon>metagenomes</taxon>
        <taxon>organismal metagenomes</taxon>
    </lineage>
</organism>
<proteinExistence type="predicted"/>
<dbReference type="Gene3D" id="3.40.50.11350">
    <property type="match status" value="1"/>
</dbReference>
<dbReference type="AlphaFoldDB" id="A0A6C0DHQ9"/>
<reference evidence="1" key="1">
    <citation type="journal article" date="2020" name="Nature">
        <title>Giant virus diversity and host interactions through global metagenomics.</title>
        <authorList>
            <person name="Schulz F."/>
            <person name="Roux S."/>
            <person name="Paez-Espino D."/>
            <person name="Jungbluth S."/>
            <person name="Walsh D.A."/>
            <person name="Denef V.J."/>
            <person name="McMahon K.D."/>
            <person name="Konstantinidis K.T."/>
            <person name="Eloe-Fadrosh E.A."/>
            <person name="Kyrpides N.C."/>
            <person name="Woyke T."/>
        </authorList>
    </citation>
    <scope>NUCLEOTIDE SEQUENCE</scope>
    <source>
        <strain evidence="1">GVMAG-M-3300023174-176</strain>
    </source>
</reference>
<dbReference type="EMBL" id="MN739613">
    <property type="protein sequence ID" value="QHT15459.1"/>
    <property type="molecule type" value="Genomic_DNA"/>
</dbReference>
<sequence>MCLVEYVNQWNTIPDSVDSSGSFQWYKPKDDSRDVTFDYFINPEQTPLPLPSRPISFHHGHQFRDYRTLDFQGTVPLVNRFFSPSEDIQRRIAFLEEKHNLQDYSNVCTLFYRGNDKATETLLPKYLDYLKFADKLRQSNPNIRFLVQSDETEFIELMTRAFPTAFLFKDEIRHIKKQISTVDIIHADQNSEFSKWYLAITIIMSKTKTIICGDGNCSLWIALYRGHTGGMTVFNRGQWNITPV</sequence>
<evidence type="ECO:0000313" key="1">
    <source>
        <dbReference type="EMBL" id="QHT15459.1"/>
    </source>
</evidence>